<feature type="compositionally biased region" description="Basic and acidic residues" evidence="1">
    <location>
        <begin position="3000"/>
        <end position="3019"/>
    </location>
</feature>
<dbReference type="EC" id="2.7.11.1" evidence="2 3"/>
<feature type="compositionally biased region" description="Basic and acidic residues" evidence="1">
    <location>
        <begin position="1571"/>
        <end position="1594"/>
    </location>
</feature>
<feature type="region of interest" description="Disordered" evidence="1">
    <location>
        <begin position="2760"/>
        <end position="2801"/>
    </location>
</feature>
<feature type="region of interest" description="Disordered" evidence="1">
    <location>
        <begin position="595"/>
        <end position="754"/>
    </location>
</feature>
<feature type="region of interest" description="Disordered" evidence="1">
    <location>
        <begin position="1533"/>
        <end position="1594"/>
    </location>
</feature>
<feature type="compositionally biased region" description="Basic and acidic residues" evidence="1">
    <location>
        <begin position="1703"/>
        <end position="1725"/>
    </location>
</feature>
<feature type="region of interest" description="Disordered" evidence="1">
    <location>
        <begin position="1998"/>
        <end position="2025"/>
    </location>
</feature>
<evidence type="ECO:0000313" key="2">
    <source>
        <dbReference type="EMBL" id="CBZ50047.1"/>
    </source>
</evidence>
<feature type="region of interest" description="Disordered" evidence="1">
    <location>
        <begin position="2180"/>
        <end position="2277"/>
    </location>
</feature>
<dbReference type="GeneID" id="13446105"/>
<feature type="compositionally biased region" description="Basic and acidic residues" evidence="1">
    <location>
        <begin position="533"/>
        <end position="546"/>
    </location>
</feature>
<dbReference type="OMA" id="REMEIYH"/>
<dbReference type="InParanoid" id="F0V8K6"/>
<feature type="compositionally biased region" description="Basic and acidic residues" evidence="1">
    <location>
        <begin position="710"/>
        <end position="723"/>
    </location>
</feature>
<feature type="compositionally biased region" description="Basic and acidic residues" evidence="1">
    <location>
        <begin position="1021"/>
        <end position="1045"/>
    </location>
</feature>
<proteinExistence type="predicted"/>
<protein>
    <submittedName>
        <fullName evidence="3">TBC domain-containing protein, related</fullName>
    </submittedName>
    <submittedName>
        <fullName evidence="2">Tbc domain-containing protein,related</fullName>
        <ecNumber evidence="2 3">2.7.11.1</ecNumber>
    </submittedName>
</protein>
<gene>
    <name evidence="3" type="ORF">BN1204_005230</name>
    <name evidence="2" type="ORF">NCLIV_005230</name>
</gene>
<feature type="compositionally biased region" description="Low complexity" evidence="1">
    <location>
        <begin position="1736"/>
        <end position="1751"/>
    </location>
</feature>
<feature type="compositionally biased region" description="Basic and acidic residues" evidence="1">
    <location>
        <begin position="2371"/>
        <end position="2386"/>
    </location>
</feature>
<feature type="region of interest" description="Disordered" evidence="1">
    <location>
        <begin position="2049"/>
        <end position="2087"/>
    </location>
</feature>
<feature type="region of interest" description="Disordered" evidence="1">
    <location>
        <begin position="2622"/>
        <end position="2646"/>
    </location>
</feature>
<reference evidence="2" key="1">
    <citation type="submission" date="2011-02" db="EMBL/GenBank/DDBJ databases">
        <authorList>
            <person name="Aslett M."/>
        </authorList>
    </citation>
    <scope>NUCLEOTIDE SEQUENCE</scope>
    <source>
        <strain evidence="2">Liverpool</strain>
    </source>
</reference>
<feature type="compositionally biased region" description="Low complexity" evidence="1">
    <location>
        <begin position="2002"/>
        <end position="2017"/>
    </location>
</feature>
<feature type="compositionally biased region" description="Basic and acidic residues" evidence="1">
    <location>
        <begin position="1895"/>
        <end position="1906"/>
    </location>
</feature>
<feature type="region of interest" description="Disordered" evidence="1">
    <location>
        <begin position="500"/>
        <end position="519"/>
    </location>
</feature>
<feature type="compositionally biased region" description="Basic and acidic residues" evidence="1">
    <location>
        <begin position="2255"/>
        <end position="2273"/>
    </location>
</feature>
<dbReference type="OrthoDB" id="332602at2759"/>
<feature type="compositionally biased region" description="Basic and acidic residues" evidence="1">
    <location>
        <begin position="1808"/>
        <end position="1818"/>
    </location>
</feature>
<dbReference type="RefSeq" id="XP_003880082.1">
    <property type="nucleotide sequence ID" value="XM_003880033.1"/>
</dbReference>
<reference evidence="2" key="2">
    <citation type="submission" date="2011-03" db="EMBL/GenBank/DDBJ databases">
        <title>Comparative genomics and transcriptomics of Neospora caninum and Toxoplasma gondii.</title>
        <authorList>
            <person name="Reid A.J."/>
            <person name="Sohal A."/>
            <person name="Harris D."/>
            <person name="Quail M."/>
            <person name="Sanders M."/>
            <person name="Berriman M."/>
            <person name="Wastling J.M."/>
            <person name="Pain A."/>
        </authorList>
    </citation>
    <scope>NUCLEOTIDE SEQUENCE</scope>
    <source>
        <strain evidence="2">Liverpool</strain>
    </source>
</reference>
<feature type="compositionally biased region" description="Basic and acidic residues" evidence="1">
    <location>
        <begin position="2622"/>
        <end position="2636"/>
    </location>
</feature>
<feature type="region of interest" description="Disordered" evidence="1">
    <location>
        <begin position="820"/>
        <end position="845"/>
    </location>
</feature>
<keyword evidence="2" id="KW-0808">Transferase</keyword>
<feature type="region of interest" description="Disordered" evidence="1">
    <location>
        <begin position="2371"/>
        <end position="2395"/>
    </location>
</feature>
<feature type="region of interest" description="Disordered" evidence="1">
    <location>
        <begin position="1021"/>
        <end position="1055"/>
    </location>
</feature>
<feature type="compositionally biased region" description="Polar residues" evidence="1">
    <location>
        <begin position="2054"/>
        <end position="2077"/>
    </location>
</feature>
<dbReference type="eggNOG" id="KOG2223">
    <property type="taxonomic scope" value="Eukaryota"/>
</dbReference>
<keyword evidence="4" id="KW-1185">Reference proteome</keyword>
<sequence length="3140" mass="333375">MSAACSNSGGMRVWISAAPPTPSSSPLLAAASRETRASRASAAASLLSAPPEAYTFRIPSLGPPPAFHAKPPSLQVFETHYQAALQFLFLCDRVLLPSQHGSAAPSVFSGAVAFQAASTFFPSSSLSPLSDRAVSDGPCALPPHGAARPVSLEPFPAAVWERHLPALRVHAATSLSARCSLILAAAYATLTCENPREIASFVAILGALLEPPQAGTGADSALRGEARRCLTWQRESAESERGAFSLVASASRLSGAPHLPAAADPFFSSFFAGFLSSSLASLLRTAPAVLPFYRSRITINHLPLLLTLDRGGHWASLLLTLLRYVYTLLLHPPTAVEASAAAAREASLSASVPGPEEARKAEGPASGALGSAGQGKSKDISPTTHCLTVLRFLRQQLDAVCVHPALAASSFFLCSRLLTSSTAGGSLQLVGREAEAVVCGVWSRREGRAAACLLGGREVVRLMGELARLASIRRSVWPCLLHPPEEDLLPLLVSRLGRTSRQDDAGQRDGAKAGVARRTREAELARLAAGASERSRSGDPAREQWKSDCAGPPLREAEHSARGAEQYLCSGEKRHSPCGDCASHCWRRALCDSPPPKAPNPSRPSDASSACSAFPSSREPVASAQETTQRTGPGGSAPSSRSVSRSRSVEAGDRGPTFGDSVSSRQRKRARDSSLSSSGGAAGNPRLVYSKRTRGEALGPSACGEESAEFETHPGEQGEREGSEGCEVSASSPPGSGGEGRGEKARDAGGTHGGIWKEHPPHQLACAPSRLCQACCRCRRKTRRQLRNAKIAALGGALAGSRDPRSLPWLLGELDAPVRFPDTPSLHAQEPAERGRPGEQASPAKEGCAFPRASLLVWLLCLPPSLFLTSLFLPPAQVRDLLFQLSQMQLLVPPSPGDSAQGAAEGSAASLPRRASAETLQFLAQAAGASQQFFFEAFQHNWLFPPSFANALVAAEASMAVSGAGGSALQGFAMFAPFVGDLARCLVLLTPGFATVDAARAPLEKSPSAVCDRAGDDACRGGRAGEEAARGREGGEPGHGGDKQRHTGASAGAVRGRNPPRLQLYHLRLSSPSVVFARWLLNAVQYKLPFPFSVVAAAHARLALCLDWLCFLPPRLLPSSSSASASFGAGSAASSAAQDPQNQQGVSAGRCRAAQFDFACWRTPAGCLQSAEATQSLLRVAVEHSKGTTAKARAAASAAASATALAQQESRLLSSQIRSKAEADRRPGAVSGGGRDGAFLDFFSEEAGRRERLAAAREAAKETVRRATAAGLPTVWAAGAFPTDFLYEAVVMPLLQFLLPCRRRSGSGTERRERVPRKKNAQGKENSEARGEHASDAASRLEDEKGESARHVTAMPGDNVDAEKDIREAFLSSFLKQQVGAASAGGLNPPRYAASSRLARLLPFGFLAFQLVSDAAVLPRDAAGLLDFFGGLLASYSPSSLPLFVPSLATALATFGLLQLFLLPGSPLAAALGRARPPSASLTAAVQNHTLPGLLLRQAGYPIRLAYRSATARGDSVGGAVGRVPGVQRAPAALGAGRSTVNERSFVAPRQQSPSPSDEDASTSRESSQGRPEDARKRNGHAVEKRSPHVVRGEDSPDLVWVPALYLGGNGGQSDLRVLVPLHQLLLHACVAALAIIAQIASDASAFRALAAVCWRPPTVADGVDTSGALGSNRVPGESRGASSLGNRPSDAARQVEGTGETKAPEQKREDEDSGKGPPEEKECFLETSDGPLPFSSGSSEESETDSLSFSQDEDDEAMTEFFFRPTWDPAVGLLLSRCSGASLSSVSSPSARPRPEFGAGCGPRRGGAGDKKGDPEQAARFWGRCGPDVYQLPAFLQDNAGFSESGRFAGGVGVRWRRHEEHITTAGAQKPRGSLALLAAEAGERRRAGPQASPRREEKEPEGPRLGRCSCRPCRLWNRVLQAAAESSEESPPHCQRMSPSRALAFSPSFVASLLASLSLRGAQGIKLQASKAEREAERVGITHVNEDGEMRCTQVGTSLGTAPTGTEETGAADGESFSESLRRQRGSSNVGLLLACVQRALRQSGRRGVCAESNSASRQQPSASLGSTPAETSQQDAKDTNHGRPLSPVARHLLECLLSDASVSSCRETSGEAPERGDRGDANGNCSFPCSAASCRDASPESKAHALCKRICLFVSAVSRDLATARQAAAEQCLVCGRGGRTGEEPREGSGQTREGDAEFTADGPRGGESRGLVKTSPEEEGSFVRGRGLPDDQAASAVSGDAGKRGLAVAELEERKEKARERKERERQDNGRLPCCGALSRQETTYTQGVLLWGCLLAEMQTLQEEARERGKRERNEEKEDQGGFSAGDGCPFVGFLLLCLLARSAEAAAAAARPASLKFGWNTRKEEARETKSGHEEDKASCTDEEERTADPHEMASLLRVYLHLYGVYVQHRMRGRFTHPREVVASDLQLGIPVCLAARERDRSQRKMESPKRHSPVKREATQPHEKAEEDWNLPSPLELLSQCYHLPAYILPLFIGQAPLLAAVFLTSAAAQLETLAARSGLVSVSAETGRQTKAKLVPGGEVLRNTGDENPASGFSPAPPFFCSLCACERAGGAGRALREGRKHKAGRDQDDAPRAPARIYPLFTLPSWHEGFLERQRRPPRDGERRADTSTFTKRKTSPAPDFVSVVQQVLFPRSLFFSSLQWRSCLLAWRVFAREMEIYHLLGPPPPCFFSRPLFSFRPSLSSSLSSSSCASADGDASRGVEQPWLMRENKNGVSGGLPLWLCAGTGQGERQGEAAEKRAPPHGSSVLADAAPQENETPHIPQEKNWKGHPGSLVPSCSSGPDRRLGSPPVTSLFLLPPLAIPTETPVCFPPSPLHLHLLEALLSLVSSHFSSLSPSGGAQDRLGPKGLLGSLLAVLPLAAALRPTFRLLRQTLRTLACAPEPAHAAELSWEGRQEGETEDGLVAVLVSWLLSWQAADASRVQAMIALLKAQPLSPGFSCGEARGSETSSDERERRPADGVGLPRLGSGAEKTRAGDALRAHERERRTDGEDSEDEREEERVMEVWRAEEQGQGMWQRATVQIAAFATRHAAPSSQGDSSVLVVRLGLLRRLQWPEREAERGSQREGETDPVRGGRGQPEAACEVAMADIQRLCELLVSPGPSIPSSAAKP</sequence>
<dbReference type="VEuPathDB" id="ToxoDB:NCLIV_005230"/>
<feature type="compositionally biased region" description="Polar residues" evidence="1">
    <location>
        <begin position="606"/>
        <end position="615"/>
    </location>
</feature>
<feature type="region of interest" description="Disordered" evidence="1">
    <location>
        <begin position="1305"/>
        <end position="1350"/>
    </location>
</feature>
<accession>F0V8K6</accession>
<feature type="region of interest" description="Disordered" evidence="1">
    <location>
        <begin position="527"/>
        <end position="557"/>
    </location>
</feature>
<dbReference type="EMBL" id="LN714476">
    <property type="protein sequence ID" value="CEL64640.1"/>
    <property type="molecule type" value="Genomic_DNA"/>
</dbReference>
<feature type="region of interest" description="Disordered" evidence="1">
    <location>
        <begin position="3085"/>
        <end position="3112"/>
    </location>
</feature>
<reference evidence="4" key="3">
    <citation type="journal article" date="2012" name="PLoS Pathog.">
        <title>Comparative genomics of the apicomplexan parasites Toxoplasma gondii and Neospora caninum: Coccidia differing in host range and transmission strategy.</title>
        <authorList>
            <person name="Reid A.J."/>
            <person name="Vermont S.J."/>
            <person name="Cotton J.A."/>
            <person name="Harris D."/>
            <person name="Hill-Cawthorne G.A."/>
            <person name="Konen-Waisman S."/>
            <person name="Latham S.M."/>
            <person name="Mourier T."/>
            <person name="Norton R."/>
            <person name="Quail M.A."/>
            <person name="Sanders M."/>
            <person name="Shanmugam D."/>
            <person name="Sohal A."/>
            <person name="Wasmuth J.D."/>
            <person name="Brunk B."/>
            <person name="Grigg M.E."/>
            <person name="Howard J.C."/>
            <person name="Parkinson J."/>
            <person name="Roos D.S."/>
            <person name="Trees A.J."/>
            <person name="Berriman M."/>
            <person name="Pain A."/>
            <person name="Wastling J.M."/>
        </authorList>
    </citation>
    <scope>NUCLEOTIDE SEQUENCE [LARGE SCALE GENOMIC DNA]</scope>
    <source>
        <strain evidence="4">Liverpool</strain>
    </source>
</reference>
<organism evidence="2 4">
    <name type="scientific">Neospora caninum (strain Liverpool)</name>
    <dbReference type="NCBI Taxonomy" id="572307"/>
    <lineage>
        <taxon>Eukaryota</taxon>
        <taxon>Sar</taxon>
        <taxon>Alveolata</taxon>
        <taxon>Apicomplexa</taxon>
        <taxon>Conoidasida</taxon>
        <taxon>Coccidia</taxon>
        <taxon>Eucoccidiorida</taxon>
        <taxon>Eimeriorina</taxon>
        <taxon>Sarcocystidae</taxon>
        <taxon>Neospora</taxon>
    </lineage>
</organism>
<feature type="region of interest" description="Disordered" evidence="1">
    <location>
        <begin position="2966"/>
        <end position="3032"/>
    </location>
</feature>
<feature type="region of interest" description="Disordered" evidence="1">
    <location>
        <begin position="2446"/>
        <end position="2475"/>
    </location>
</feature>
<feature type="compositionally biased region" description="Basic and acidic residues" evidence="1">
    <location>
        <begin position="3085"/>
        <end position="3102"/>
    </location>
</feature>
<feature type="region of interest" description="Disordered" evidence="1">
    <location>
        <begin position="351"/>
        <end position="380"/>
    </location>
</feature>
<feature type="region of interest" description="Disordered" evidence="1">
    <location>
        <begin position="1884"/>
        <end position="1906"/>
    </location>
</feature>
<name>F0V8K6_NEOCL</name>
<evidence type="ECO:0000256" key="1">
    <source>
        <dbReference type="SAM" id="MobiDB-lite"/>
    </source>
</evidence>
<feature type="compositionally biased region" description="Basic and acidic residues" evidence="1">
    <location>
        <begin position="740"/>
        <end position="754"/>
    </location>
</feature>
<dbReference type="Proteomes" id="UP000007494">
    <property type="component" value="Chromosome II"/>
</dbReference>
<feature type="region of interest" description="Disordered" evidence="1">
    <location>
        <begin position="1661"/>
        <end position="1754"/>
    </location>
</feature>
<evidence type="ECO:0000313" key="3">
    <source>
        <dbReference type="EMBL" id="CEL64640.1"/>
    </source>
</evidence>
<feature type="compositionally biased region" description="Basic and acidic residues" evidence="1">
    <location>
        <begin position="500"/>
        <end position="511"/>
    </location>
</feature>
<dbReference type="GO" id="GO:0004674">
    <property type="term" value="F:protein serine/threonine kinase activity"/>
    <property type="evidence" value="ECO:0007669"/>
    <property type="project" value="UniProtKB-EC"/>
</dbReference>
<feature type="region of interest" description="Disordered" evidence="1">
    <location>
        <begin position="1785"/>
        <end position="1819"/>
    </location>
</feature>
<evidence type="ECO:0000313" key="4">
    <source>
        <dbReference type="Proteomes" id="UP000007494"/>
    </source>
</evidence>
<feature type="compositionally biased region" description="Basic and acidic residues" evidence="1">
    <location>
        <begin position="1325"/>
        <end position="1350"/>
    </location>
</feature>
<reference evidence="3" key="4">
    <citation type="journal article" date="2015" name="PLoS ONE">
        <title>Comprehensive Evaluation of Toxoplasma gondii VEG and Neospora caninum LIV Genomes with Tachyzoite Stage Transcriptome and Proteome Defines Novel Transcript Features.</title>
        <authorList>
            <person name="Ramaprasad A."/>
            <person name="Mourier T."/>
            <person name="Naeem R."/>
            <person name="Malas T.B."/>
            <person name="Moussa E."/>
            <person name="Panigrahi A."/>
            <person name="Vermont S.J."/>
            <person name="Otto T.D."/>
            <person name="Wastling J."/>
            <person name="Pain A."/>
        </authorList>
    </citation>
    <scope>NUCLEOTIDE SEQUENCE</scope>
    <source>
        <strain evidence="3">Liverpool</strain>
    </source>
</reference>
<dbReference type="EMBL" id="FR823382">
    <property type="protein sequence ID" value="CBZ50047.1"/>
    <property type="molecule type" value="Genomic_DNA"/>
</dbReference>
<feature type="compositionally biased region" description="Basic and acidic residues" evidence="1">
    <location>
        <begin position="2760"/>
        <end position="2769"/>
    </location>
</feature>